<dbReference type="InterPro" id="IPR007248">
    <property type="entry name" value="Mpv17_PMP22"/>
</dbReference>
<proteinExistence type="inferred from homology"/>
<evidence type="ECO:0000313" key="9">
    <source>
        <dbReference type="Proteomes" id="UP000708208"/>
    </source>
</evidence>
<evidence type="ECO:0000256" key="6">
    <source>
        <dbReference type="ARBA" id="ARBA00049743"/>
    </source>
</evidence>
<feature type="transmembrane region" description="Helical" evidence="7">
    <location>
        <begin position="88"/>
        <end position="108"/>
    </location>
</feature>
<evidence type="ECO:0000313" key="8">
    <source>
        <dbReference type="EMBL" id="CAG7838439.1"/>
    </source>
</evidence>
<gene>
    <name evidence="8" type="ORF">AFUS01_LOCUS47411</name>
</gene>
<dbReference type="GO" id="GO:0016020">
    <property type="term" value="C:membrane"/>
    <property type="evidence" value="ECO:0007669"/>
    <property type="project" value="UniProtKB-SubCell"/>
</dbReference>
<evidence type="ECO:0000256" key="2">
    <source>
        <dbReference type="ARBA" id="ARBA00006824"/>
    </source>
</evidence>
<comment type="similarity">
    <text evidence="2 7">Belongs to the peroxisomal membrane protein PXMP2/4 family.</text>
</comment>
<dbReference type="PANTHER" id="PTHR11266:SF17">
    <property type="entry name" value="PROTEIN MPV17"/>
    <property type="match status" value="1"/>
</dbReference>
<comment type="subcellular location">
    <subcellularLocation>
        <location evidence="1">Membrane</location>
        <topology evidence="1">Multi-pass membrane protein</topology>
    </subcellularLocation>
</comment>
<reference evidence="8" key="1">
    <citation type="submission" date="2021-06" db="EMBL/GenBank/DDBJ databases">
        <authorList>
            <person name="Hodson N. C."/>
            <person name="Mongue J. A."/>
            <person name="Jaron S. K."/>
        </authorList>
    </citation>
    <scope>NUCLEOTIDE SEQUENCE</scope>
</reference>
<sequence>MAKILGVFQRYPMIKMSAQAGGLMAAGDVISQTCVEGKGLKDIDKLRTLRFGCIGSFFVGPTLSRWYGVLDRYIVIKSPGKQALAKMAVDQFGFAPIFIVLFLGVNGITNGKEVSQIKEDVKRDYTTILEANYKIWPAVQIVNFWIIPAHMRVLFVQTFALLWNTYLSWMTNQ</sequence>
<dbReference type="EMBL" id="CAJVCH010571757">
    <property type="protein sequence ID" value="CAG7838439.1"/>
    <property type="molecule type" value="Genomic_DNA"/>
</dbReference>
<comment type="caution">
    <text evidence="8">The sequence shown here is derived from an EMBL/GenBank/DDBJ whole genome shotgun (WGS) entry which is preliminary data.</text>
</comment>
<feature type="transmembrane region" description="Helical" evidence="7">
    <location>
        <begin position="142"/>
        <end position="163"/>
    </location>
</feature>
<protein>
    <recommendedName>
        <fullName evidence="6">Mitochondrial inner membrane protein Mpv17</fullName>
    </recommendedName>
</protein>
<feature type="transmembrane region" description="Helical" evidence="7">
    <location>
        <begin position="48"/>
        <end position="68"/>
    </location>
</feature>
<keyword evidence="3 7" id="KW-0812">Transmembrane</keyword>
<keyword evidence="4 7" id="KW-1133">Transmembrane helix</keyword>
<dbReference type="OrthoDB" id="430207at2759"/>
<evidence type="ECO:0000256" key="7">
    <source>
        <dbReference type="RuleBase" id="RU363053"/>
    </source>
</evidence>
<name>A0A8J2PZ13_9HEXA</name>
<dbReference type="PANTHER" id="PTHR11266">
    <property type="entry name" value="PEROXISOMAL MEMBRANE PROTEIN 2, PXMP2 MPV17"/>
    <property type="match status" value="1"/>
</dbReference>
<keyword evidence="9" id="KW-1185">Reference proteome</keyword>
<dbReference type="Pfam" id="PF04117">
    <property type="entry name" value="Mpv17_PMP22"/>
    <property type="match status" value="1"/>
</dbReference>
<evidence type="ECO:0000256" key="4">
    <source>
        <dbReference type="ARBA" id="ARBA00022989"/>
    </source>
</evidence>
<evidence type="ECO:0000256" key="5">
    <source>
        <dbReference type="ARBA" id="ARBA00023136"/>
    </source>
</evidence>
<keyword evidence="5 7" id="KW-0472">Membrane</keyword>
<dbReference type="Proteomes" id="UP000708208">
    <property type="component" value="Unassembled WGS sequence"/>
</dbReference>
<accession>A0A8J2PZ13</accession>
<evidence type="ECO:0000256" key="1">
    <source>
        <dbReference type="ARBA" id="ARBA00004141"/>
    </source>
</evidence>
<dbReference type="GO" id="GO:0005739">
    <property type="term" value="C:mitochondrion"/>
    <property type="evidence" value="ECO:0007669"/>
    <property type="project" value="TreeGrafter"/>
</dbReference>
<dbReference type="AlphaFoldDB" id="A0A8J2PZ13"/>
<organism evidence="8 9">
    <name type="scientific">Allacma fusca</name>
    <dbReference type="NCBI Taxonomy" id="39272"/>
    <lineage>
        <taxon>Eukaryota</taxon>
        <taxon>Metazoa</taxon>
        <taxon>Ecdysozoa</taxon>
        <taxon>Arthropoda</taxon>
        <taxon>Hexapoda</taxon>
        <taxon>Collembola</taxon>
        <taxon>Symphypleona</taxon>
        <taxon>Sminthuridae</taxon>
        <taxon>Allacma</taxon>
    </lineage>
</organism>
<evidence type="ECO:0000256" key="3">
    <source>
        <dbReference type="ARBA" id="ARBA00022692"/>
    </source>
</evidence>